<reference evidence="1 2" key="1">
    <citation type="submission" date="2013-01" db="EMBL/GenBank/DDBJ databases">
        <authorList>
            <person name="Harkins D.M."/>
            <person name="Durkin A.S."/>
            <person name="Brinkac L.M."/>
            <person name="Haft D.H."/>
            <person name="Selengut J.D."/>
            <person name="Sanka R."/>
            <person name="DePew J."/>
            <person name="Purushe J."/>
            <person name="Tulsiani S.M."/>
            <person name="Graham G.C."/>
            <person name="Burns M.-A."/>
            <person name="Dohnt M.F."/>
            <person name="Smythe L.D."/>
            <person name="McKay D.B."/>
            <person name="Craig S.B."/>
            <person name="Vinetz J.M."/>
            <person name="Sutton G.G."/>
            <person name="Nierman W.C."/>
            <person name="Fouts D.E."/>
        </authorList>
    </citation>
    <scope>NUCLEOTIDE SEQUENCE [LARGE SCALE GENOMIC DNA]</scope>
    <source>
        <strain evidence="1 2">LT2156</strain>
    </source>
</reference>
<gene>
    <name evidence="1" type="ORF">LEP1GSC158_0276</name>
</gene>
<protein>
    <submittedName>
        <fullName evidence="1">Uncharacterized protein</fullName>
    </submittedName>
</protein>
<name>M6H7F9_LEPIR</name>
<dbReference type="EMBL" id="AFMF02000041">
    <property type="protein sequence ID" value="EMM92980.1"/>
    <property type="molecule type" value="Genomic_DNA"/>
</dbReference>
<organism evidence="1 2">
    <name type="scientific">Leptospira interrogans serovar Zanoni str. LT2156</name>
    <dbReference type="NCBI Taxonomy" id="1001601"/>
    <lineage>
        <taxon>Bacteria</taxon>
        <taxon>Pseudomonadati</taxon>
        <taxon>Spirochaetota</taxon>
        <taxon>Spirochaetia</taxon>
        <taxon>Leptospirales</taxon>
        <taxon>Leptospiraceae</taxon>
        <taxon>Leptospira</taxon>
    </lineage>
</organism>
<evidence type="ECO:0000313" key="1">
    <source>
        <dbReference type="EMBL" id="EMM92980.1"/>
    </source>
</evidence>
<accession>M6H7F9</accession>
<dbReference type="AlphaFoldDB" id="M6H7F9"/>
<dbReference type="Proteomes" id="UP000012089">
    <property type="component" value="Unassembled WGS sequence"/>
</dbReference>
<evidence type="ECO:0000313" key="2">
    <source>
        <dbReference type="Proteomes" id="UP000012089"/>
    </source>
</evidence>
<proteinExistence type="predicted"/>
<comment type="caution">
    <text evidence="1">The sequence shown here is derived from an EMBL/GenBank/DDBJ whole genome shotgun (WGS) entry which is preliminary data.</text>
</comment>
<sequence length="41" mass="4857">MGKSLSPEFELKSLHSFFQTSLLNLTEYELKTKDLVRYFSK</sequence>